<evidence type="ECO:0008006" key="3">
    <source>
        <dbReference type="Google" id="ProtNLM"/>
    </source>
</evidence>
<dbReference type="KEGG" id="lcre:Pla8534_67410"/>
<organism evidence="1 2">
    <name type="scientific">Lignipirellula cremea</name>
    <dbReference type="NCBI Taxonomy" id="2528010"/>
    <lineage>
        <taxon>Bacteria</taxon>
        <taxon>Pseudomonadati</taxon>
        <taxon>Planctomycetota</taxon>
        <taxon>Planctomycetia</taxon>
        <taxon>Pirellulales</taxon>
        <taxon>Pirellulaceae</taxon>
        <taxon>Lignipirellula</taxon>
    </lineage>
</organism>
<dbReference type="RefSeq" id="WP_145058384.1">
    <property type="nucleotide sequence ID" value="NZ_CP036433.1"/>
</dbReference>
<protein>
    <recommendedName>
        <fullName evidence="3">Cytochrome c domain-containing protein</fullName>
    </recommendedName>
</protein>
<sequence length="427" mass="48205">MRTAILLLLLLLGALVQPLPGQELLDFEVAPIFYSRTPPENEISRLQDKIDSGSFELDNGSERLPALLRQLGVSPGSQLLVFSKTSAQRSLIGPQNPRAIYFSDDAYVSATHGGYLELIVPDEKLGLAFYRLDQEDSGRPEFSHQVSRCMTCHASTRTRNIPGLQARSLFVDPTGQPVFSAGSFRTSQASPLPERWGGWYVTGRHGETPHLGNFQLPSSARPTQPVENKHGVNLTDLSSRIDTSRYLTPHSDIVALLVFEHQIDVHNQLSRVQYAWRIAQDQGKPDVFWQDECEALLHQMLFLDEAELPHAIEGTSNFAQDFAALGPFDSQQRSLRDFNLKTRLFEFPCSYMIYSQSFQMLPQPVKQHLYLRLAEVLLSPDPKEPFDRLTKEDRCEVGEILRATRPELAKVWEQAEKLPSNKSKTAF</sequence>
<dbReference type="AlphaFoldDB" id="A0A518E413"/>
<name>A0A518E413_9BACT</name>
<evidence type="ECO:0000313" key="2">
    <source>
        <dbReference type="Proteomes" id="UP000317648"/>
    </source>
</evidence>
<dbReference type="Proteomes" id="UP000317648">
    <property type="component" value="Chromosome"/>
</dbReference>
<accession>A0A518E413</accession>
<reference evidence="1 2" key="1">
    <citation type="submission" date="2019-02" db="EMBL/GenBank/DDBJ databases">
        <title>Deep-cultivation of Planctomycetes and their phenomic and genomic characterization uncovers novel biology.</title>
        <authorList>
            <person name="Wiegand S."/>
            <person name="Jogler M."/>
            <person name="Boedeker C."/>
            <person name="Pinto D."/>
            <person name="Vollmers J."/>
            <person name="Rivas-Marin E."/>
            <person name="Kohn T."/>
            <person name="Peeters S.H."/>
            <person name="Heuer A."/>
            <person name="Rast P."/>
            <person name="Oberbeckmann S."/>
            <person name="Bunk B."/>
            <person name="Jeske O."/>
            <person name="Meyerdierks A."/>
            <person name="Storesund J.E."/>
            <person name="Kallscheuer N."/>
            <person name="Luecker S."/>
            <person name="Lage O.M."/>
            <person name="Pohl T."/>
            <person name="Merkel B.J."/>
            <person name="Hornburger P."/>
            <person name="Mueller R.-W."/>
            <person name="Bruemmer F."/>
            <person name="Labrenz M."/>
            <person name="Spormann A.M."/>
            <person name="Op den Camp H."/>
            <person name="Overmann J."/>
            <person name="Amann R."/>
            <person name="Jetten M.S.M."/>
            <person name="Mascher T."/>
            <person name="Medema M.H."/>
            <person name="Devos D.P."/>
            <person name="Kaster A.-K."/>
            <person name="Ovreas L."/>
            <person name="Rohde M."/>
            <person name="Galperin M.Y."/>
            <person name="Jogler C."/>
        </authorList>
    </citation>
    <scope>NUCLEOTIDE SEQUENCE [LARGE SCALE GENOMIC DNA]</scope>
    <source>
        <strain evidence="1 2">Pla85_3_4</strain>
    </source>
</reference>
<dbReference type="OrthoDB" id="231497at2"/>
<proteinExistence type="predicted"/>
<evidence type="ECO:0000313" key="1">
    <source>
        <dbReference type="EMBL" id="QDU98830.1"/>
    </source>
</evidence>
<keyword evidence="2" id="KW-1185">Reference proteome</keyword>
<gene>
    <name evidence="1" type="ORF">Pla8534_67410</name>
</gene>
<dbReference type="EMBL" id="CP036433">
    <property type="protein sequence ID" value="QDU98830.1"/>
    <property type="molecule type" value="Genomic_DNA"/>
</dbReference>